<dbReference type="SUPFAM" id="SSF52540">
    <property type="entry name" value="P-loop containing nucleoside triphosphate hydrolases"/>
    <property type="match status" value="1"/>
</dbReference>
<gene>
    <name evidence="11" type="ORF">NMOB1V02_LOCUS6496</name>
</gene>
<evidence type="ECO:0000313" key="12">
    <source>
        <dbReference type="Proteomes" id="UP000678499"/>
    </source>
</evidence>
<evidence type="ECO:0000313" key="11">
    <source>
        <dbReference type="EMBL" id="CAD7278799.1"/>
    </source>
</evidence>
<dbReference type="CDD" id="cd09762">
    <property type="entry name" value="HSDL2_SDR_c"/>
    <property type="match status" value="1"/>
</dbReference>
<dbReference type="Gene3D" id="3.40.50.300">
    <property type="entry name" value="P-loop containing nucleotide triphosphate hydrolases"/>
    <property type="match status" value="1"/>
</dbReference>
<dbReference type="SUPFAM" id="SSF51735">
    <property type="entry name" value="NAD(P)-binding Rossmann-fold domains"/>
    <property type="match status" value="1"/>
</dbReference>
<keyword evidence="7" id="KW-0576">Peroxisome</keyword>
<comment type="similarity">
    <text evidence="3">Belongs to the short-chain dehydrogenases/reductases (SDR) family.</text>
</comment>
<evidence type="ECO:0000256" key="4">
    <source>
        <dbReference type="ARBA" id="ARBA00022857"/>
    </source>
</evidence>
<dbReference type="EMBL" id="OA883404">
    <property type="protein sequence ID" value="CAD7278799.1"/>
    <property type="molecule type" value="Genomic_DNA"/>
</dbReference>
<dbReference type="GO" id="GO:0005739">
    <property type="term" value="C:mitochondrion"/>
    <property type="evidence" value="ECO:0007669"/>
    <property type="project" value="UniProtKB-SubCell"/>
</dbReference>
<dbReference type="GO" id="GO:0005777">
    <property type="term" value="C:peroxisome"/>
    <property type="evidence" value="ECO:0007669"/>
    <property type="project" value="UniProtKB-SubCell"/>
</dbReference>
<protein>
    <recommendedName>
        <fullName evidence="8">Hydroxysteroid dehydrogenase-like protein 2</fullName>
    </recommendedName>
</protein>
<evidence type="ECO:0000256" key="1">
    <source>
        <dbReference type="ARBA" id="ARBA00004173"/>
    </source>
</evidence>
<dbReference type="Pfam" id="PF00106">
    <property type="entry name" value="adh_short"/>
    <property type="match status" value="1"/>
</dbReference>
<dbReference type="SUPFAM" id="SSF55718">
    <property type="entry name" value="SCP-like"/>
    <property type="match status" value="1"/>
</dbReference>
<feature type="domain" description="AAA+ ATPase" evidence="10">
    <location>
        <begin position="85"/>
        <end position="255"/>
    </location>
</feature>
<dbReference type="Gene3D" id="3.40.50.720">
    <property type="entry name" value="NAD(P)-binding Rossmann-like Domain"/>
    <property type="match status" value="1"/>
</dbReference>
<dbReference type="InterPro" id="IPR003593">
    <property type="entry name" value="AAA+_ATPase"/>
</dbReference>
<dbReference type="Pfam" id="PF13401">
    <property type="entry name" value="AAA_22"/>
    <property type="match status" value="1"/>
</dbReference>
<dbReference type="InterPro" id="IPR003033">
    <property type="entry name" value="SCP2_sterol-bd_dom"/>
</dbReference>
<dbReference type="Proteomes" id="UP000678499">
    <property type="component" value="Unassembled WGS sequence"/>
</dbReference>
<organism evidence="11">
    <name type="scientific">Notodromas monacha</name>
    <dbReference type="NCBI Taxonomy" id="399045"/>
    <lineage>
        <taxon>Eukaryota</taxon>
        <taxon>Metazoa</taxon>
        <taxon>Ecdysozoa</taxon>
        <taxon>Arthropoda</taxon>
        <taxon>Crustacea</taxon>
        <taxon>Oligostraca</taxon>
        <taxon>Ostracoda</taxon>
        <taxon>Podocopa</taxon>
        <taxon>Podocopida</taxon>
        <taxon>Cypridocopina</taxon>
        <taxon>Cypridoidea</taxon>
        <taxon>Cyprididae</taxon>
        <taxon>Notodromas</taxon>
    </lineage>
</organism>
<evidence type="ECO:0000256" key="3">
    <source>
        <dbReference type="ARBA" id="ARBA00006484"/>
    </source>
</evidence>
<keyword evidence="12" id="KW-1185">Reference proteome</keyword>
<dbReference type="PRINTS" id="PR00081">
    <property type="entry name" value="GDHRDH"/>
</dbReference>
<dbReference type="InterPro" id="IPR027417">
    <property type="entry name" value="P-loop_NTPase"/>
</dbReference>
<evidence type="ECO:0000256" key="2">
    <source>
        <dbReference type="ARBA" id="ARBA00004275"/>
    </source>
</evidence>
<evidence type="ECO:0000256" key="9">
    <source>
        <dbReference type="SAM" id="MobiDB-lite"/>
    </source>
</evidence>
<dbReference type="InterPro" id="IPR049945">
    <property type="entry name" value="AAA_22"/>
</dbReference>
<dbReference type="Pfam" id="PF02036">
    <property type="entry name" value="SCP2"/>
    <property type="match status" value="1"/>
</dbReference>
<comment type="subcellular location">
    <subcellularLocation>
        <location evidence="1">Mitochondrion</location>
    </subcellularLocation>
    <subcellularLocation>
        <location evidence="2">Peroxisome</location>
    </subcellularLocation>
</comment>
<proteinExistence type="inferred from homology"/>
<dbReference type="InterPro" id="IPR032705">
    <property type="entry name" value="ORC4_C"/>
</dbReference>
<feature type="region of interest" description="Disordered" evidence="9">
    <location>
        <begin position="798"/>
        <end position="817"/>
    </location>
</feature>
<dbReference type="NCBIfam" id="NF006133">
    <property type="entry name" value="PRK08278.1"/>
    <property type="match status" value="1"/>
</dbReference>
<evidence type="ECO:0000259" key="10">
    <source>
        <dbReference type="SMART" id="SM00382"/>
    </source>
</evidence>
<keyword evidence="6" id="KW-0496">Mitochondrion</keyword>
<dbReference type="FunFam" id="3.40.50.720:FF:000301">
    <property type="entry name" value="Hydroxysteroid dehydrogenase like 2"/>
    <property type="match status" value="1"/>
</dbReference>
<dbReference type="AlphaFoldDB" id="A0A7R9GFA9"/>
<evidence type="ECO:0000256" key="8">
    <source>
        <dbReference type="ARBA" id="ARBA00040243"/>
    </source>
</evidence>
<name>A0A7R9GFA9_9CRUS</name>
<evidence type="ECO:0000256" key="7">
    <source>
        <dbReference type="ARBA" id="ARBA00023140"/>
    </source>
</evidence>
<dbReference type="EMBL" id="CAJPEX010001367">
    <property type="protein sequence ID" value="CAG0918951.1"/>
    <property type="molecule type" value="Genomic_DNA"/>
</dbReference>
<dbReference type="PANTHER" id="PTHR42808">
    <property type="entry name" value="HYDROXYSTEROID DEHYDROGENASE-LIKE PROTEIN 2"/>
    <property type="match status" value="1"/>
</dbReference>
<dbReference type="PANTHER" id="PTHR42808:SF3">
    <property type="entry name" value="HYDROXYSTEROID DEHYDROGENASE-LIKE PROTEIN 2"/>
    <property type="match status" value="1"/>
</dbReference>
<dbReference type="OrthoDB" id="5327538at2759"/>
<dbReference type="Pfam" id="PF14629">
    <property type="entry name" value="ORC4_C"/>
    <property type="match status" value="1"/>
</dbReference>
<dbReference type="InterPro" id="IPR036527">
    <property type="entry name" value="SCP2_sterol-bd_dom_sf"/>
</dbReference>
<keyword evidence="4" id="KW-0521">NADP</keyword>
<evidence type="ECO:0000256" key="5">
    <source>
        <dbReference type="ARBA" id="ARBA00023002"/>
    </source>
</evidence>
<sequence length="931" mass="102658">MISPRKRRILSPVSSPTKGCSVVLPRVQINDDKEMCSTAEALRNAFRAKLLLFADDGRGTIESAISQDKLMQCTECIKRTVCLGESGSLMIIGHAGSGKSTLVCTALKLVREENRKENLADVVFGSEPTQPFLLVSLRGSCFEDEGEALKSIARQLKLDNVVEDRVMGSVGDNLSFLLEALRAGGKKTLPVVFLLDEAEEFCSRGKQALLYNLFDCTQISGTPICVILMTRRFDLLDLMEKRVRSRFSQRILRMDDQRSHQQLVDLSSRMMMIDFTELNKFDISPNKAVKRFLSAWEEAVSHLVGSEVFQQKLKSLTQLRRNLRSVKALLFTIVSDPSLFSCLNSKTADDLLTIMKASVSKAYSVATGGCGTVSSLPLVELTLLVTARRHHLLRKGEPFNFCMIFREYVNFTKANPVITRCHRRVASTAFQSLVDAGFLEPLSGDAVKKDENARSRDYRLHLLAWGEDELLRHVKVYPGLPTALQRWINSTVVADFYGLFSCIARRNPSKMINTGKLAGKTVFITGASRGIGKAIALKVAKDGANVIVAAKTAQPHPKLPGTIYTACEEVEKAGGKCLPCVVDIRDEAQVGAAVKAAVEKFGGIDILINNASAINLSGTEQLDMKRYDLMHSINTRGTYLCSKMCIPHIKKSSHPHILNLSPPLNMNPFWFKSHVGYTMAKYGMSMCVLGMAEEYRSLGVNVNALWPRTAIRTAAMDMLVGEESSASQSRKPEIMSDAAYEILCKDKGTYTGHFAIDDEVLKAAGVTDMEQYSCVPGSKLLPDFFLDEAMIALQDDFTKKPSTEGSKPAASSAGPPKTVMDVFDRITPIINEEMIGKMKASYEFELKGGTPEEDGKWFLNLKDAGAKPSGRGDSPIAADVHFTMKCPDFVKMFSGNLKPTTAFMMGKLKIKGDMGKAMKLEKLMKSMESKL</sequence>
<dbReference type="Gene3D" id="3.30.1050.10">
    <property type="entry name" value="SCP2 sterol-binding domain"/>
    <property type="match status" value="1"/>
</dbReference>
<dbReference type="InterPro" id="IPR051935">
    <property type="entry name" value="HSDL2"/>
</dbReference>
<dbReference type="GO" id="GO:0016887">
    <property type="term" value="F:ATP hydrolysis activity"/>
    <property type="evidence" value="ECO:0007669"/>
    <property type="project" value="InterPro"/>
</dbReference>
<dbReference type="SMART" id="SM00382">
    <property type="entry name" value="AAA"/>
    <property type="match status" value="1"/>
</dbReference>
<keyword evidence="5" id="KW-0560">Oxidoreductase</keyword>
<dbReference type="InterPro" id="IPR036291">
    <property type="entry name" value="NAD(P)-bd_dom_sf"/>
</dbReference>
<evidence type="ECO:0000256" key="6">
    <source>
        <dbReference type="ARBA" id="ARBA00023128"/>
    </source>
</evidence>
<dbReference type="GO" id="GO:0016491">
    <property type="term" value="F:oxidoreductase activity"/>
    <property type="evidence" value="ECO:0007669"/>
    <property type="project" value="UniProtKB-KW"/>
</dbReference>
<reference evidence="11" key="1">
    <citation type="submission" date="2020-11" db="EMBL/GenBank/DDBJ databases">
        <authorList>
            <person name="Tran Van P."/>
        </authorList>
    </citation>
    <scope>NUCLEOTIDE SEQUENCE</scope>
</reference>
<accession>A0A7R9GFA9</accession>
<dbReference type="InterPro" id="IPR002347">
    <property type="entry name" value="SDR_fam"/>
</dbReference>